<dbReference type="SUPFAM" id="SSF54117">
    <property type="entry name" value="Interleukin 8-like chemokines"/>
    <property type="match status" value="1"/>
</dbReference>
<evidence type="ECO:0000256" key="4">
    <source>
        <dbReference type="ARBA" id="ARBA00022525"/>
    </source>
</evidence>
<dbReference type="InterPro" id="IPR036048">
    <property type="entry name" value="Interleukin_8-like_sf"/>
</dbReference>
<evidence type="ECO:0000256" key="3">
    <source>
        <dbReference type="ARBA" id="ARBA00022514"/>
    </source>
</evidence>
<dbReference type="Proteomes" id="UP000472263">
    <property type="component" value="Chromosome 9"/>
</dbReference>
<reference evidence="6" key="2">
    <citation type="submission" date="2025-08" db="UniProtKB">
        <authorList>
            <consortium name="Ensembl"/>
        </authorList>
    </citation>
    <scope>IDENTIFICATION</scope>
</reference>
<dbReference type="PANTHER" id="PTHR12015:SF203">
    <property type="entry name" value="CHEMOKINE INTERLEUKIN-8-LIKE DOMAIN-CONTAINING PROTEIN"/>
    <property type="match status" value="1"/>
</dbReference>
<comment type="subcellular location">
    <subcellularLocation>
        <location evidence="1">Secreted</location>
    </subcellularLocation>
</comment>
<sequence>MRKPNKARLFLHMNSSLGLTHSNYRCICQRTTSVWIPPRAIRKVVVNQPGGRCRQTEIIVTLKRNNRSICISPEAKWLDKFFRESLALQK</sequence>
<protein>
    <recommendedName>
        <fullName evidence="5">Chemokine interleukin-8-like domain-containing protein</fullName>
    </recommendedName>
</protein>
<dbReference type="Gene3D" id="2.40.50.40">
    <property type="match status" value="1"/>
</dbReference>
<keyword evidence="7" id="KW-1185">Reference proteome</keyword>
<dbReference type="CDD" id="cd00273">
    <property type="entry name" value="Chemokine_CXC"/>
    <property type="match status" value="1"/>
</dbReference>
<dbReference type="FunCoup" id="A0A667YJ15">
    <property type="interactions" value="598"/>
</dbReference>
<dbReference type="InterPro" id="IPR001811">
    <property type="entry name" value="Chemokine_IL8-like_dom"/>
</dbReference>
<name>A0A667YJ15_9TELE</name>
<proteinExistence type="inferred from homology"/>
<dbReference type="PRINTS" id="PR00437">
    <property type="entry name" value="SMALLCYTKCXC"/>
</dbReference>
<dbReference type="InterPro" id="IPR001089">
    <property type="entry name" value="Chemokine_CXC"/>
</dbReference>
<dbReference type="InterPro" id="IPR033899">
    <property type="entry name" value="CXC_Chemokine_domain"/>
</dbReference>
<dbReference type="AlphaFoldDB" id="A0A667YJ15"/>
<dbReference type="GO" id="GO:0006952">
    <property type="term" value="P:defense response"/>
    <property type="evidence" value="ECO:0007669"/>
    <property type="project" value="InterPro"/>
</dbReference>
<dbReference type="InterPro" id="IPR039809">
    <property type="entry name" value="Chemokine_b/g/d"/>
</dbReference>
<evidence type="ECO:0000256" key="2">
    <source>
        <dbReference type="ARBA" id="ARBA00010665"/>
    </source>
</evidence>
<feature type="domain" description="Chemokine interleukin-8-like" evidence="5">
    <location>
        <begin position="23"/>
        <end position="86"/>
    </location>
</feature>
<evidence type="ECO:0000259" key="5">
    <source>
        <dbReference type="SMART" id="SM00199"/>
    </source>
</evidence>
<keyword evidence="4" id="KW-0964">Secreted</keyword>
<dbReference type="GO" id="GO:0008009">
    <property type="term" value="F:chemokine activity"/>
    <property type="evidence" value="ECO:0007669"/>
    <property type="project" value="InterPro"/>
</dbReference>
<reference evidence="6" key="3">
    <citation type="submission" date="2025-09" db="UniProtKB">
        <authorList>
            <consortium name="Ensembl"/>
        </authorList>
    </citation>
    <scope>IDENTIFICATION</scope>
</reference>
<organism evidence="6 7">
    <name type="scientific">Myripristis murdjan</name>
    <name type="common">pinecone soldierfish</name>
    <dbReference type="NCBI Taxonomy" id="586833"/>
    <lineage>
        <taxon>Eukaryota</taxon>
        <taxon>Metazoa</taxon>
        <taxon>Chordata</taxon>
        <taxon>Craniata</taxon>
        <taxon>Vertebrata</taxon>
        <taxon>Euteleostomi</taxon>
        <taxon>Actinopterygii</taxon>
        <taxon>Neopterygii</taxon>
        <taxon>Teleostei</taxon>
        <taxon>Neoteleostei</taxon>
        <taxon>Acanthomorphata</taxon>
        <taxon>Holocentriformes</taxon>
        <taxon>Holocentridae</taxon>
        <taxon>Myripristis</taxon>
    </lineage>
</organism>
<reference evidence="6" key="1">
    <citation type="submission" date="2019-06" db="EMBL/GenBank/DDBJ databases">
        <authorList>
            <consortium name="Wellcome Sanger Institute Data Sharing"/>
        </authorList>
    </citation>
    <scope>NUCLEOTIDE SEQUENCE [LARGE SCALE GENOMIC DNA]</scope>
</reference>
<dbReference type="Ensembl" id="ENSMMDT00005028547.1">
    <property type="protein sequence ID" value="ENSMMDP00005027877.1"/>
    <property type="gene ID" value="ENSMMDG00005013357.1"/>
</dbReference>
<evidence type="ECO:0000313" key="7">
    <source>
        <dbReference type="Proteomes" id="UP000472263"/>
    </source>
</evidence>
<comment type="similarity">
    <text evidence="2">Belongs to the intercrine alpha (chemokine CxC) family.</text>
</comment>
<evidence type="ECO:0000313" key="6">
    <source>
        <dbReference type="Ensembl" id="ENSMMDP00005027877.1"/>
    </source>
</evidence>
<evidence type="ECO:0000256" key="1">
    <source>
        <dbReference type="ARBA" id="ARBA00004613"/>
    </source>
</evidence>
<dbReference type="GO" id="GO:0005615">
    <property type="term" value="C:extracellular space"/>
    <property type="evidence" value="ECO:0007669"/>
    <property type="project" value="UniProtKB-KW"/>
</dbReference>
<dbReference type="GO" id="GO:0006955">
    <property type="term" value="P:immune response"/>
    <property type="evidence" value="ECO:0007669"/>
    <property type="project" value="InterPro"/>
</dbReference>
<dbReference type="PANTHER" id="PTHR12015">
    <property type="entry name" value="SMALL INDUCIBLE CYTOKINE A"/>
    <property type="match status" value="1"/>
</dbReference>
<dbReference type="InParanoid" id="A0A667YJ15"/>
<dbReference type="Pfam" id="PF00048">
    <property type="entry name" value="IL8"/>
    <property type="match status" value="1"/>
</dbReference>
<dbReference type="SMART" id="SM00199">
    <property type="entry name" value="SCY"/>
    <property type="match status" value="1"/>
</dbReference>
<dbReference type="GeneTree" id="ENSGT01070000254994"/>
<keyword evidence="3" id="KW-0202">Cytokine</keyword>
<accession>A0A667YJ15</accession>